<evidence type="ECO:0000256" key="3">
    <source>
        <dbReference type="ARBA" id="ARBA00021347"/>
    </source>
</evidence>
<dbReference type="Pfam" id="PF03931">
    <property type="entry name" value="Skp1_POZ"/>
    <property type="match status" value="1"/>
</dbReference>
<dbReference type="InterPro" id="IPR001232">
    <property type="entry name" value="SKP1-like"/>
</dbReference>
<evidence type="ECO:0000256" key="4">
    <source>
        <dbReference type="ARBA" id="ARBA00023242"/>
    </source>
</evidence>
<name>A0A165YHE5_9AGAM</name>
<dbReference type="SMART" id="SM00512">
    <property type="entry name" value="Skp1"/>
    <property type="match status" value="1"/>
</dbReference>
<dbReference type="STRING" id="436010.A0A165YHE5"/>
<gene>
    <name evidence="6" type="ORF">FIBSPDRAFT_233141</name>
</gene>
<dbReference type="SUPFAM" id="SSF54695">
    <property type="entry name" value="POZ domain"/>
    <property type="match status" value="1"/>
</dbReference>
<dbReference type="OrthoDB" id="249087at2759"/>
<evidence type="ECO:0000313" key="6">
    <source>
        <dbReference type="EMBL" id="KZP09561.1"/>
    </source>
</evidence>
<keyword evidence="4" id="KW-0539">Nucleus</keyword>
<dbReference type="EMBL" id="KV417697">
    <property type="protein sequence ID" value="KZP09561.1"/>
    <property type="molecule type" value="Genomic_DNA"/>
</dbReference>
<reference evidence="6 7" key="1">
    <citation type="journal article" date="2016" name="Mol. Biol. Evol.">
        <title>Comparative Genomics of Early-Diverging Mushroom-Forming Fungi Provides Insights into the Origins of Lignocellulose Decay Capabilities.</title>
        <authorList>
            <person name="Nagy L.G."/>
            <person name="Riley R."/>
            <person name="Tritt A."/>
            <person name="Adam C."/>
            <person name="Daum C."/>
            <person name="Floudas D."/>
            <person name="Sun H."/>
            <person name="Yadav J.S."/>
            <person name="Pangilinan J."/>
            <person name="Larsson K.H."/>
            <person name="Matsuura K."/>
            <person name="Barry K."/>
            <person name="Labutti K."/>
            <person name="Kuo R."/>
            <person name="Ohm R.A."/>
            <person name="Bhattacharya S.S."/>
            <person name="Shirouzu T."/>
            <person name="Yoshinaga Y."/>
            <person name="Martin F.M."/>
            <person name="Grigoriev I.V."/>
            <person name="Hibbett D.S."/>
        </authorList>
    </citation>
    <scope>NUCLEOTIDE SEQUENCE [LARGE SCALE GENOMIC DNA]</scope>
    <source>
        <strain evidence="6 7">CBS 109695</strain>
    </source>
</reference>
<comment type="similarity">
    <text evidence="2">Belongs to the SKP1 family.</text>
</comment>
<dbReference type="InterPro" id="IPR039948">
    <property type="entry name" value="ELC1"/>
</dbReference>
<protein>
    <recommendedName>
        <fullName evidence="3">Elongin-C</fullName>
    </recommendedName>
</protein>
<evidence type="ECO:0000256" key="2">
    <source>
        <dbReference type="ARBA" id="ARBA00009993"/>
    </source>
</evidence>
<evidence type="ECO:0000313" key="7">
    <source>
        <dbReference type="Proteomes" id="UP000076532"/>
    </source>
</evidence>
<evidence type="ECO:0000256" key="1">
    <source>
        <dbReference type="ARBA" id="ARBA00004123"/>
    </source>
</evidence>
<dbReference type="InterPro" id="IPR016073">
    <property type="entry name" value="Skp1_comp_POZ"/>
</dbReference>
<dbReference type="GO" id="GO:0005634">
    <property type="term" value="C:nucleus"/>
    <property type="evidence" value="ECO:0007669"/>
    <property type="project" value="UniProtKB-SubCell"/>
</dbReference>
<evidence type="ECO:0000259" key="5">
    <source>
        <dbReference type="Pfam" id="PF03931"/>
    </source>
</evidence>
<dbReference type="InterPro" id="IPR011333">
    <property type="entry name" value="SKP1/BTB/POZ_sf"/>
</dbReference>
<accession>A0A165YHE5</accession>
<dbReference type="AlphaFoldDB" id="A0A165YHE5"/>
<keyword evidence="7" id="KW-1185">Reference proteome</keyword>
<dbReference type="GO" id="GO:0006511">
    <property type="term" value="P:ubiquitin-dependent protein catabolic process"/>
    <property type="evidence" value="ECO:0007669"/>
    <property type="project" value="InterPro"/>
</dbReference>
<proteinExistence type="inferred from homology"/>
<feature type="domain" description="SKP1 component POZ" evidence="5">
    <location>
        <begin position="20"/>
        <end position="80"/>
    </location>
</feature>
<sequence>MSGDVEMQPGSELQKSGDDWVVLTSNDGFSFMVKRKVATMSGTLSSMLSTESSFAESLASTCPIDERGAVVEKVCEYMAFKQYYSTAAPNVEIPVNEFMERIPPEVALELYVFRFFDFVYHLRAVIWGNRLLAADYLEV</sequence>
<dbReference type="Proteomes" id="UP000076532">
    <property type="component" value="Unassembled WGS sequence"/>
</dbReference>
<dbReference type="FunFam" id="3.30.710.10:FF:000035">
    <property type="entry name" value="Elongin C transcription elongation factor"/>
    <property type="match status" value="1"/>
</dbReference>
<organism evidence="6 7">
    <name type="scientific">Athelia psychrophila</name>
    <dbReference type="NCBI Taxonomy" id="1759441"/>
    <lineage>
        <taxon>Eukaryota</taxon>
        <taxon>Fungi</taxon>
        <taxon>Dikarya</taxon>
        <taxon>Basidiomycota</taxon>
        <taxon>Agaricomycotina</taxon>
        <taxon>Agaricomycetes</taxon>
        <taxon>Agaricomycetidae</taxon>
        <taxon>Atheliales</taxon>
        <taxon>Atheliaceae</taxon>
        <taxon>Athelia</taxon>
    </lineage>
</organism>
<dbReference type="Gene3D" id="3.30.710.10">
    <property type="entry name" value="Potassium Channel Kv1.1, Chain A"/>
    <property type="match status" value="1"/>
</dbReference>
<comment type="subcellular location">
    <subcellularLocation>
        <location evidence="1">Nucleus</location>
    </subcellularLocation>
</comment>
<dbReference type="PANTHER" id="PTHR20648">
    <property type="entry name" value="ELONGIN-C"/>
    <property type="match status" value="1"/>
</dbReference>